<keyword evidence="3" id="KW-0121">Carboxypeptidase</keyword>
<dbReference type="Ensembl" id="ENSSDUT00000015371.1">
    <property type="protein sequence ID" value="ENSSDUP00000015087.1"/>
    <property type="gene ID" value="ENSSDUG00000010992.1"/>
</dbReference>
<keyword evidence="5" id="KW-0479">Metal-binding</keyword>
<comment type="similarity">
    <text evidence="2 9">Belongs to the peptidase M14 family.</text>
</comment>
<evidence type="ECO:0000256" key="3">
    <source>
        <dbReference type="ARBA" id="ARBA00022645"/>
    </source>
</evidence>
<dbReference type="InterPro" id="IPR000834">
    <property type="entry name" value="Peptidase_M14"/>
</dbReference>
<keyword evidence="4" id="KW-0645">Protease</keyword>
<dbReference type="GO" id="GO:0008270">
    <property type="term" value="F:zinc ion binding"/>
    <property type="evidence" value="ECO:0007669"/>
    <property type="project" value="InterPro"/>
</dbReference>
<accession>A0A3B4U9N3</accession>
<evidence type="ECO:0000256" key="6">
    <source>
        <dbReference type="ARBA" id="ARBA00022801"/>
    </source>
</evidence>
<organism evidence="11 12">
    <name type="scientific">Seriola dumerili</name>
    <name type="common">Greater amberjack</name>
    <name type="synonym">Caranx dumerili</name>
    <dbReference type="NCBI Taxonomy" id="41447"/>
    <lineage>
        <taxon>Eukaryota</taxon>
        <taxon>Metazoa</taxon>
        <taxon>Chordata</taxon>
        <taxon>Craniata</taxon>
        <taxon>Vertebrata</taxon>
        <taxon>Euteleostomi</taxon>
        <taxon>Actinopterygii</taxon>
        <taxon>Neopterygii</taxon>
        <taxon>Teleostei</taxon>
        <taxon>Neoteleostei</taxon>
        <taxon>Acanthomorphata</taxon>
        <taxon>Carangaria</taxon>
        <taxon>Carangiformes</taxon>
        <taxon>Carangidae</taxon>
        <taxon>Seriola</taxon>
    </lineage>
</organism>
<feature type="domain" description="Peptidase M14" evidence="10">
    <location>
        <begin position="64"/>
        <end position="364"/>
    </location>
</feature>
<dbReference type="Proteomes" id="UP000261420">
    <property type="component" value="Unplaced"/>
</dbReference>
<keyword evidence="12" id="KW-1185">Reference proteome</keyword>
<evidence type="ECO:0000256" key="4">
    <source>
        <dbReference type="ARBA" id="ARBA00022670"/>
    </source>
</evidence>
<reference evidence="11" key="1">
    <citation type="submission" date="2025-05" db="UniProtKB">
        <authorList>
            <consortium name="Ensembl"/>
        </authorList>
    </citation>
    <scope>IDENTIFICATION</scope>
</reference>
<evidence type="ECO:0000256" key="9">
    <source>
        <dbReference type="PROSITE-ProRule" id="PRU01379"/>
    </source>
</evidence>
<evidence type="ECO:0000313" key="11">
    <source>
        <dbReference type="Ensembl" id="ENSSDUP00000015087.1"/>
    </source>
</evidence>
<dbReference type="AlphaFoldDB" id="A0A3B4U9N3"/>
<dbReference type="GO" id="GO:0006508">
    <property type="term" value="P:proteolysis"/>
    <property type="evidence" value="ECO:0007669"/>
    <property type="project" value="UniProtKB-KW"/>
</dbReference>
<comment type="cofactor">
    <cofactor evidence="1">
        <name>Zn(2+)</name>
        <dbReference type="ChEBI" id="CHEBI:29105"/>
    </cofactor>
</comment>
<evidence type="ECO:0000256" key="7">
    <source>
        <dbReference type="ARBA" id="ARBA00022833"/>
    </source>
</evidence>
<dbReference type="SUPFAM" id="SSF53187">
    <property type="entry name" value="Zn-dependent exopeptidases"/>
    <property type="match status" value="1"/>
</dbReference>
<keyword evidence="8" id="KW-0482">Metalloprotease</keyword>
<dbReference type="Gene3D" id="3.40.630.10">
    <property type="entry name" value="Zn peptidases"/>
    <property type="match status" value="1"/>
</dbReference>
<feature type="active site" description="Proton donor/acceptor" evidence="9">
    <location>
        <position position="330"/>
    </location>
</feature>
<dbReference type="PANTHER" id="PTHR11705">
    <property type="entry name" value="PROTEASE FAMILY M14 CARBOXYPEPTIDASE A,B"/>
    <property type="match status" value="1"/>
</dbReference>
<evidence type="ECO:0000259" key="10">
    <source>
        <dbReference type="PROSITE" id="PS52035"/>
    </source>
</evidence>
<dbReference type="GO" id="GO:0004181">
    <property type="term" value="F:metallocarboxypeptidase activity"/>
    <property type="evidence" value="ECO:0007669"/>
    <property type="project" value="InterPro"/>
</dbReference>
<dbReference type="GO" id="GO:0005615">
    <property type="term" value="C:extracellular space"/>
    <property type="evidence" value="ECO:0007669"/>
    <property type="project" value="TreeGrafter"/>
</dbReference>
<dbReference type="Ensembl" id="ENSSDUT00000015328.1">
    <property type="protein sequence ID" value="ENSSDUP00000015044.1"/>
    <property type="gene ID" value="ENSSDUG00000010992.1"/>
</dbReference>
<keyword evidence="6" id="KW-0378">Hydrolase</keyword>
<dbReference type="InterPro" id="IPR057246">
    <property type="entry name" value="CARBOXYPEPT_ZN_1"/>
</dbReference>
<dbReference type="STRING" id="41447.ENSSDUP00000015087"/>
<evidence type="ECO:0000256" key="2">
    <source>
        <dbReference type="ARBA" id="ARBA00005988"/>
    </source>
</evidence>
<dbReference type="Pfam" id="PF00246">
    <property type="entry name" value="Peptidase_M14"/>
    <property type="match status" value="1"/>
</dbReference>
<keyword evidence="7" id="KW-0862">Zinc</keyword>
<name>A0A3B4U9N3_SERDU</name>
<dbReference type="SMART" id="SM00631">
    <property type="entry name" value="Zn_pept"/>
    <property type="match status" value="1"/>
</dbReference>
<dbReference type="FunFam" id="3.40.630.10:FF:000001">
    <property type="entry name" value="Carboxypeptidase B"/>
    <property type="match status" value="1"/>
</dbReference>
<evidence type="ECO:0000256" key="8">
    <source>
        <dbReference type="ARBA" id="ARBA00023049"/>
    </source>
</evidence>
<dbReference type="PANTHER" id="PTHR11705:SF19">
    <property type="entry name" value="CARBOXYPEPTIDASE O"/>
    <property type="match status" value="1"/>
</dbReference>
<evidence type="ECO:0000256" key="5">
    <source>
        <dbReference type="ARBA" id="ARBA00022723"/>
    </source>
</evidence>
<evidence type="ECO:0000313" key="12">
    <source>
        <dbReference type="Proteomes" id="UP000261420"/>
    </source>
</evidence>
<sequence>MIVLLPYGQLRNHLTNRCMSQNLELTTTINLGHRKRKQHASLHHAVIMSSEEGLQSTWSYDYTKYHPMDEIYKWMEDVERGNPGLVSSAVYGQTYEGRNITLLKLGLKNSEGREKKVIWVDCGIHAREWIAPAFCQWFVKEIVNSYKTNEKLEQMLQNLDIYVTPVINVDGYIFTWTNDSTRLWRKSRSLPPQGSDCYGVDLNRNFNANWGTVGVSFDSCANTYCGKSPGSEPEAKAVMDFVGGMAKQILCFLTIHSAGQLILLPYGHPEISAPNYNQLVSVGKAAAAEMKKVHGMNYTVGTSPQILYPNSGSSRDWARLIGIPFSYTFELRDKGEFSHLLPEEQIQPACEEAYAGALSIIAHVHDKTFTNGTLPNAAVTTVMGFNTVSGVAMTIWCTLMTVLLTAGISV</sequence>
<dbReference type="GeneTree" id="ENSGT00940000161508"/>
<evidence type="ECO:0000256" key="1">
    <source>
        <dbReference type="ARBA" id="ARBA00001947"/>
    </source>
</evidence>
<dbReference type="PRINTS" id="PR00765">
    <property type="entry name" value="CRBOXYPTASEA"/>
</dbReference>
<dbReference type="PROSITE" id="PS00132">
    <property type="entry name" value="CARBOXYPEPT_ZN_1"/>
    <property type="match status" value="1"/>
</dbReference>
<proteinExistence type="inferred from homology"/>
<protein>
    <submittedName>
        <fullName evidence="11">Carboxypeptidase O-like</fullName>
    </submittedName>
</protein>
<dbReference type="PROSITE" id="PS52035">
    <property type="entry name" value="PEPTIDASE_M14"/>
    <property type="match status" value="1"/>
</dbReference>